<evidence type="ECO:0000256" key="8">
    <source>
        <dbReference type="ARBA" id="ARBA00022927"/>
    </source>
</evidence>
<evidence type="ECO:0000256" key="7">
    <source>
        <dbReference type="ARBA" id="ARBA00022795"/>
    </source>
</evidence>
<comment type="similarity">
    <text evidence="3">Belongs to the FliH family.</text>
</comment>
<keyword evidence="12" id="KW-0282">Flagellum</keyword>
<dbReference type="AlphaFoldDB" id="A0A5C1A259"/>
<dbReference type="EMBL" id="CP043420">
    <property type="protein sequence ID" value="QEL11199.1"/>
    <property type="molecule type" value="Genomic_DNA"/>
</dbReference>
<keyword evidence="5" id="KW-0813">Transport</keyword>
<evidence type="ECO:0000256" key="5">
    <source>
        <dbReference type="ARBA" id="ARBA00022448"/>
    </source>
</evidence>
<feature type="compositionally biased region" description="Basic and acidic residues" evidence="10">
    <location>
        <begin position="1"/>
        <end position="34"/>
    </location>
</feature>
<evidence type="ECO:0000259" key="11">
    <source>
        <dbReference type="Pfam" id="PF02108"/>
    </source>
</evidence>
<dbReference type="PANTHER" id="PTHR34982:SF1">
    <property type="entry name" value="FLAGELLAR ASSEMBLY PROTEIN FLIH"/>
    <property type="match status" value="1"/>
</dbReference>
<dbReference type="Proteomes" id="UP000322553">
    <property type="component" value="Chromosome"/>
</dbReference>
<dbReference type="GO" id="GO:0005829">
    <property type="term" value="C:cytosol"/>
    <property type="evidence" value="ECO:0007669"/>
    <property type="project" value="TreeGrafter"/>
</dbReference>
<evidence type="ECO:0000256" key="1">
    <source>
        <dbReference type="ARBA" id="ARBA00003041"/>
    </source>
</evidence>
<dbReference type="GO" id="GO:0009288">
    <property type="term" value="C:bacterial-type flagellum"/>
    <property type="evidence" value="ECO:0007669"/>
    <property type="project" value="InterPro"/>
</dbReference>
<dbReference type="KEGG" id="kuy:FY550_08650"/>
<evidence type="ECO:0000256" key="3">
    <source>
        <dbReference type="ARBA" id="ARBA00006602"/>
    </source>
</evidence>
<dbReference type="GO" id="GO:0044781">
    <property type="term" value="P:bacterial-type flagellum organization"/>
    <property type="evidence" value="ECO:0007669"/>
    <property type="project" value="UniProtKB-KW"/>
</dbReference>
<evidence type="ECO:0000256" key="9">
    <source>
        <dbReference type="ARBA" id="ARBA00023225"/>
    </source>
</evidence>
<keyword evidence="6" id="KW-0963">Cytoplasm</keyword>
<dbReference type="RefSeq" id="WP_149054481.1">
    <property type="nucleotide sequence ID" value="NZ_CP043420.1"/>
</dbReference>
<feature type="region of interest" description="Disordered" evidence="10">
    <location>
        <begin position="1"/>
        <end position="52"/>
    </location>
</feature>
<keyword evidence="9" id="KW-1006">Bacterial flagellum protein export</keyword>
<keyword evidence="13" id="KW-1185">Reference proteome</keyword>
<name>A0A5C1A259_9GAMM</name>
<dbReference type="Pfam" id="PF02108">
    <property type="entry name" value="FliH"/>
    <property type="match status" value="1"/>
</dbReference>
<dbReference type="GO" id="GO:0015031">
    <property type="term" value="P:protein transport"/>
    <property type="evidence" value="ECO:0007669"/>
    <property type="project" value="UniProtKB-KW"/>
</dbReference>
<proteinExistence type="inferred from homology"/>
<comment type="subcellular location">
    <subcellularLocation>
        <location evidence="2">Cytoplasm</location>
    </subcellularLocation>
</comment>
<evidence type="ECO:0000313" key="12">
    <source>
        <dbReference type="EMBL" id="QEL11199.1"/>
    </source>
</evidence>
<comment type="function">
    <text evidence="1">Needed for flagellar regrowth and assembly.</text>
</comment>
<sequence>MSDRTHNDRNAHWQRWEMGQLERRQSRRQGDIDAGRQSQATSDELQRRKEDEFRRQAVERGFEEGHSSGYETGHGEGYAAGYQAGLDQALADHQARLDEELQTTLEPMARLARHFERAISQLDDDVAYALVELALETGRQLAGRQLELAPEHILDDIEALIAAEPTLSGSPTLCVHPDDLVLVQRELGNMLSDIGWQLRAEQSLEPGDCRVETEQREIDGSRTDRWERLRHAVGHGKH</sequence>
<dbReference type="InterPro" id="IPR051472">
    <property type="entry name" value="T3SS_Stator/FliH"/>
</dbReference>
<dbReference type="PANTHER" id="PTHR34982">
    <property type="entry name" value="YOP PROTEINS TRANSLOCATION PROTEIN L"/>
    <property type="match status" value="1"/>
</dbReference>
<evidence type="ECO:0000256" key="6">
    <source>
        <dbReference type="ARBA" id="ARBA00022490"/>
    </source>
</evidence>
<keyword evidence="8" id="KW-0653">Protein transport</keyword>
<keyword evidence="12" id="KW-0969">Cilium</keyword>
<evidence type="ECO:0000256" key="4">
    <source>
        <dbReference type="ARBA" id="ARBA00016507"/>
    </source>
</evidence>
<evidence type="ECO:0000256" key="10">
    <source>
        <dbReference type="SAM" id="MobiDB-lite"/>
    </source>
</evidence>
<dbReference type="InterPro" id="IPR018035">
    <property type="entry name" value="Flagellar_FliH/T3SS_HrpE"/>
</dbReference>
<evidence type="ECO:0000313" key="13">
    <source>
        <dbReference type="Proteomes" id="UP000322553"/>
    </source>
</evidence>
<gene>
    <name evidence="12" type="ORF">FY550_08650</name>
</gene>
<keyword evidence="12" id="KW-0966">Cell projection</keyword>
<dbReference type="GO" id="GO:0071973">
    <property type="term" value="P:bacterial-type flagellum-dependent cell motility"/>
    <property type="evidence" value="ECO:0007669"/>
    <property type="project" value="InterPro"/>
</dbReference>
<feature type="domain" description="Flagellar assembly protein FliH/Type III secretion system HrpE" evidence="11">
    <location>
        <begin position="105"/>
        <end position="229"/>
    </location>
</feature>
<accession>A0A5C1A259</accession>
<organism evidence="12 13">
    <name type="scientific">Kushneria phosphatilytica</name>
    <dbReference type="NCBI Taxonomy" id="657387"/>
    <lineage>
        <taxon>Bacteria</taxon>
        <taxon>Pseudomonadati</taxon>
        <taxon>Pseudomonadota</taxon>
        <taxon>Gammaproteobacteria</taxon>
        <taxon>Oceanospirillales</taxon>
        <taxon>Halomonadaceae</taxon>
        <taxon>Kushneria</taxon>
    </lineage>
</organism>
<keyword evidence="7" id="KW-1005">Bacterial flagellum biogenesis</keyword>
<dbReference type="InterPro" id="IPR000563">
    <property type="entry name" value="Flag_FliH"/>
</dbReference>
<reference evidence="12 13" key="1">
    <citation type="submission" date="2019-08" db="EMBL/GenBank/DDBJ databases">
        <title>Complete genome sequence of Kushneria sp. YCWA18, a halophilic phosphate-solubilizing bacterium isolated from Daqiao saltern in China.</title>
        <authorList>
            <person name="Du G.-X."/>
            <person name="Qu L.-Y."/>
        </authorList>
    </citation>
    <scope>NUCLEOTIDE SEQUENCE [LARGE SCALE GENOMIC DNA]</scope>
    <source>
        <strain evidence="12 13">YCWA18</strain>
    </source>
</reference>
<dbReference type="GO" id="GO:0003774">
    <property type="term" value="F:cytoskeletal motor activity"/>
    <property type="evidence" value="ECO:0007669"/>
    <property type="project" value="InterPro"/>
</dbReference>
<evidence type="ECO:0000256" key="2">
    <source>
        <dbReference type="ARBA" id="ARBA00004496"/>
    </source>
</evidence>
<dbReference type="PRINTS" id="PR01003">
    <property type="entry name" value="FLGFLIH"/>
</dbReference>
<protein>
    <recommendedName>
        <fullName evidence="4">Flagellar assembly protein FliH</fullName>
    </recommendedName>
</protein>